<protein>
    <recommendedName>
        <fullName evidence="5">Cilia- and flagella-associated protein 410</fullName>
    </recommendedName>
</protein>
<keyword evidence="7" id="KW-1185">Reference proteome</keyword>
<dbReference type="InterPro" id="IPR001611">
    <property type="entry name" value="Leu-rich_rpt"/>
</dbReference>
<accession>A0AAX6SS56</accession>
<name>A0AAX6SS56_HETGA</name>
<sequence length="491" mass="53291">MEGAKTSSPGELSPTSPGTGGHAAGDGPSARGQGGFRIPAGSSPGLRELLAGPGQTSGAQGAVTQSRQGKRRQARRRPGPGPRRAAPRRDARRKRRVASESCVITGSRRVRSTGLRPEGRGQAEGRAHALGGSPGGPTAPAQSCPLGKPPMGSRGPPLTTQAPPPGDPPPRSYHRPRLGTPGLRDEGPAWGPRAAGRHEADAKDGPVPGQGLGAAQRAEAQLLGQPSHGREYYLRHLHVAVPRKLSPPRPQNRCPGHCFHPRCLQISICREMPSLEVITLSVNSVSTLEPVSRCRRLSELYLRRNRIRSLDELFYLKELPHLRVLWLAENPCCSPSPHLYRMTVLRNLPHLQKLDNQAVTEEELTRALMEGDEITDAPDREGTGHGQRHCKPPDPLGSIGSATETYRDPLSFMDEEADCVQGHLSLRNPAEDQFLPFPQRDTVSSHKDRNVLTAVLLLLRELDTEGLEAVQQAVGSRLQALHRQELQEDME</sequence>
<evidence type="ECO:0000313" key="8">
    <source>
        <dbReference type="RefSeq" id="XP_021112020.1"/>
    </source>
</evidence>
<proteinExistence type="predicted"/>
<dbReference type="InterPro" id="IPR032675">
    <property type="entry name" value="LRR_dom_sf"/>
</dbReference>
<feature type="compositionally biased region" description="Polar residues" evidence="6">
    <location>
        <begin position="1"/>
        <end position="17"/>
    </location>
</feature>
<gene>
    <name evidence="8" type="primary">CUNH21orf2</name>
</gene>
<feature type="region of interest" description="Disordered" evidence="6">
    <location>
        <begin position="375"/>
        <end position="404"/>
    </location>
</feature>
<dbReference type="GO" id="GO:0007010">
    <property type="term" value="P:cytoskeleton organization"/>
    <property type="evidence" value="ECO:0007669"/>
    <property type="project" value="TreeGrafter"/>
</dbReference>
<dbReference type="GO" id="GO:0097733">
    <property type="term" value="C:photoreceptor cell cilium"/>
    <property type="evidence" value="ECO:0007669"/>
    <property type="project" value="UniProtKB-ARBA"/>
</dbReference>
<evidence type="ECO:0000256" key="2">
    <source>
        <dbReference type="ARBA" id="ARBA00022737"/>
    </source>
</evidence>
<feature type="compositionally biased region" description="Basic residues" evidence="6">
    <location>
        <begin position="68"/>
        <end position="78"/>
    </location>
</feature>
<feature type="compositionally biased region" description="Basic and acidic residues" evidence="6">
    <location>
        <begin position="117"/>
        <end position="127"/>
    </location>
</feature>
<dbReference type="PANTHER" id="PTHR18849:SF0">
    <property type="entry name" value="CILIA- AND FLAGELLA-ASSOCIATED PROTEIN 410-RELATED"/>
    <property type="match status" value="1"/>
</dbReference>
<dbReference type="GO" id="GO:0036064">
    <property type="term" value="C:ciliary basal body"/>
    <property type="evidence" value="ECO:0007669"/>
    <property type="project" value="UniProtKB-ARBA"/>
</dbReference>
<keyword evidence="2" id="KW-0677">Repeat</keyword>
<evidence type="ECO:0000256" key="1">
    <source>
        <dbReference type="ARBA" id="ARBA00022614"/>
    </source>
</evidence>
<comment type="function">
    <text evidence="3">Plays a role in cilia formation and/or maintenance. Plays a role in the regulation of cell morphology and cytoskeletal organization. Involved in DNA damage repair.</text>
</comment>
<feature type="compositionally biased region" description="Polar residues" evidence="6">
    <location>
        <begin position="54"/>
        <end position="66"/>
    </location>
</feature>
<dbReference type="FunFam" id="3.80.10.10:FF:000094">
    <property type="entry name" value="protein C21orf2 isoform X1"/>
    <property type="match status" value="1"/>
</dbReference>
<reference evidence="8" key="1">
    <citation type="submission" date="2025-08" db="UniProtKB">
        <authorList>
            <consortium name="RefSeq"/>
        </authorList>
    </citation>
    <scope>IDENTIFICATION</scope>
</reference>
<dbReference type="AlphaFoldDB" id="A0AAX6SS56"/>
<dbReference type="CTD" id="755"/>
<evidence type="ECO:0000256" key="3">
    <source>
        <dbReference type="ARBA" id="ARBA00053373"/>
    </source>
</evidence>
<evidence type="ECO:0000256" key="6">
    <source>
        <dbReference type="SAM" id="MobiDB-lite"/>
    </source>
</evidence>
<dbReference type="GeneID" id="101724160"/>
<keyword evidence="1" id="KW-0433">Leucine-rich repeat</keyword>
<dbReference type="Proteomes" id="UP000694906">
    <property type="component" value="Unplaced"/>
</dbReference>
<dbReference type="SUPFAM" id="SSF52058">
    <property type="entry name" value="L domain-like"/>
    <property type="match status" value="1"/>
</dbReference>
<dbReference type="RefSeq" id="XP_021112020.1">
    <property type="nucleotide sequence ID" value="XM_021256361.1"/>
</dbReference>
<evidence type="ECO:0000313" key="7">
    <source>
        <dbReference type="Proteomes" id="UP000694906"/>
    </source>
</evidence>
<comment type="subunit">
    <text evidence="4">Found in a complex with CFAP410, NEK1 and SPATA7. Interacts with NEK1.</text>
</comment>
<feature type="region of interest" description="Disordered" evidence="6">
    <location>
        <begin position="1"/>
        <end position="212"/>
    </location>
</feature>
<dbReference type="PROSITE" id="PS51450">
    <property type="entry name" value="LRR"/>
    <property type="match status" value="1"/>
</dbReference>
<evidence type="ECO:0000256" key="4">
    <source>
        <dbReference type="ARBA" id="ARBA00062587"/>
    </source>
</evidence>
<evidence type="ECO:0000256" key="5">
    <source>
        <dbReference type="ARBA" id="ARBA00074183"/>
    </source>
</evidence>
<dbReference type="Gene3D" id="3.80.10.10">
    <property type="entry name" value="Ribonuclease Inhibitor"/>
    <property type="match status" value="1"/>
</dbReference>
<feature type="compositionally biased region" description="Pro residues" evidence="6">
    <location>
        <begin position="162"/>
        <end position="171"/>
    </location>
</feature>
<organism evidence="7 8">
    <name type="scientific">Heterocephalus glaber</name>
    <name type="common">Naked mole rat</name>
    <dbReference type="NCBI Taxonomy" id="10181"/>
    <lineage>
        <taxon>Eukaryota</taxon>
        <taxon>Metazoa</taxon>
        <taxon>Chordata</taxon>
        <taxon>Craniata</taxon>
        <taxon>Vertebrata</taxon>
        <taxon>Euteleostomi</taxon>
        <taxon>Mammalia</taxon>
        <taxon>Eutheria</taxon>
        <taxon>Euarchontoglires</taxon>
        <taxon>Glires</taxon>
        <taxon>Rodentia</taxon>
        <taxon>Hystricomorpha</taxon>
        <taxon>Bathyergidae</taxon>
        <taxon>Heterocephalus</taxon>
    </lineage>
</organism>
<dbReference type="PANTHER" id="PTHR18849">
    <property type="entry name" value="LEUCINE RICH REPEAT PROTEIN"/>
    <property type="match status" value="1"/>
</dbReference>